<dbReference type="Pfam" id="PF00378">
    <property type="entry name" value="ECH_1"/>
    <property type="match status" value="1"/>
</dbReference>
<dbReference type="SUPFAM" id="SSF52096">
    <property type="entry name" value="ClpP/crotonase"/>
    <property type="match status" value="1"/>
</dbReference>
<dbReference type="EMBL" id="QGNA01000009">
    <property type="protein sequence ID" value="PWS34046.1"/>
    <property type="molecule type" value="Genomic_DNA"/>
</dbReference>
<dbReference type="CDD" id="cd06558">
    <property type="entry name" value="crotonase-like"/>
    <property type="match status" value="1"/>
</dbReference>
<dbReference type="Proteomes" id="UP000245765">
    <property type="component" value="Unassembled WGS sequence"/>
</dbReference>
<organism evidence="2 3">
    <name type="scientific">Falsiroseomonas bella</name>
    <dbReference type="NCBI Taxonomy" id="2184016"/>
    <lineage>
        <taxon>Bacteria</taxon>
        <taxon>Pseudomonadati</taxon>
        <taxon>Pseudomonadota</taxon>
        <taxon>Alphaproteobacteria</taxon>
        <taxon>Acetobacterales</taxon>
        <taxon>Roseomonadaceae</taxon>
        <taxon>Falsiroseomonas</taxon>
    </lineage>
</organism>
<evidence type="ECO:0000313" key="2">
    <source>
        <dbReference type="EMBL" id="PWS34046.1"/>
    </source>
</evidence>
<dbReference type="InterPro" id="IPR051683">
    <property type="entry name" value="Enoyl-CoA_Hydratase/Isomerase"/>
</dbReference>
<dbReference type="InterPro" id="IPR001753">
    <property type="entry name" value="Enoyl-CoA_hydra/iso"/>
</dbReference>
<evidence type="ECO:0000313" key="3">
    <source>
        <dbReference type="Proteomes" id="UP000245765"/>
    </source>
</evidence>
<protein>
    <submittedName>
        <fullName evidence="2">Enoyl-CoA hydratase</fullName>
    </submittedName>
</protein>
<dbReference type="Gene3D" id="3.90.226.10">
    <property type="entry name" value="2-enoyl-CoA Hydratase, Chain A, domain 1"/>
    <property type="match status" value="1"/>
</dbReference>
<comment type="similarity">
    <text evidence="1">Belongs to the enoyl-CoA hydratase/isomerase family.</text>
</comment>
<proteinExistence type="inferred from homology"/>
<accession>A0A317F8Z5</accession>
<comment type="caution">
    <text evidence="2">The sequence shown here is derived from an EMBL/GenBank/DDBJ whole genome shotgun (WGS) entry which is preliminary data.</text>
</comment>
<reference evidence="3" key="1">
    <citation type="submission" date="2018-05" db="EMBL/GenBank/DDBJ databases">
        <authorList>
            <person name="Du Z."/>
            <person name="Wang X."/>
        </authorList>
    </citation>
    <scope>NUCLEOTIDE SEQUENCE [LARGE SCALE GENOMIC DNA]</scope>
    <source>
        <strain evidence="3">CQN31</strain>
    </source>
</reference>
<dbReference type="InterPro" id="IPR029045">
    <property type="entry name" value="ClpP/crotonase-like_dom_sf"/>
</dbReference>
<keyword evidence="3" id="KW-1185">Reference proteome</keyword>
<dbReference type="AlphaFoldDB" id="A0A317F8Z5"/>
<gene>
    <name evidence="2" type="ORF">DFH01_27350</name>
</gene>
<dbReference type="PANTHER" id="PTHR42964">
    <property type="entry name" value="ENOYL-COA HYDRATASE"/>
    <property type="match status" value="1"/>
</dbReference>
<name>A0A317F8Z5_9PROT</name>
<dbReference type="PANTHER" id="PTHR42964:SF1">
    <property type="entry name" value="POLYKETIDE BIOSYNTHESIS ENOYL-COA HYDRATASE PKSH-RELATED"/>
    <property type="match status" value="1"/>
</dbReference>
<dbReference type="GO" id="GO:0003824">
    <property type="term" value="F:catalytic activity"/>
    <property type="evidence" value="ECO:0007669"/>
    <property type="project" value="UniProtKB-ARBA"/>
</dbReference>
<sequence>MARHDRARRLPVPPRHGYRIVSDDTPLLVQRDGAVVRLVLNRPHRRNAMSEALVARMDEALAELRTDTTARVVVISGAGGHFCAGLDLTEVGAPKSAEEKLAEQQARNRRTGARFQAISDLKQVVIAAVEGSAYAGGLGFVCAADIVLASGTARFSAPEVRRGLVPAQILPWLTRRMGRSAAARLCLQGNVIDAEEAARIGLVHATAPDAEGLARLLDLTIADVLEGAPGALAETKGLIAALGAVLPPGYGEAGAEAFARQAAGPEAAEGIASFKERRKAVWSRG</sequence>
<evidence type="ECO:0000256" key="1">
    <source>
        <dbReference type="ARBA" id="ARBA00005254"/>
    </source>
</evidence>